<proteinExistence type="predicted"/>
<dbReference type="InterPro" id="IPR052895">
    <property type="entry name" value="HetReg/Transcr_Mod"/>
</dbReference>
<comment type="caution">
    <text evidence="3">The sequence shown here is derived from an EMBL/GenBank/DDBJ whole genome shotgun (WGS) entry which is preliminary data.</text>
</comment>
<dbReference type="PANTHER" id="PTHR24148:SF78">
    <property type="entry name" value="HETEROKARYON INCOMPATIBILITY DOMAIN-CONTAINING PROTEIN"/>
    <property type="match status" value="1"/>
</dbReference>
<sequence length="770" mass="87479">MWSVTTTKAMPPFSYTLVPISLDSVRLLSLMPNRDEAAPLECQLHEYPLQGSGKETHLYEALSYVWGSFDDPPQCIFINGHYLPITANLHSALLHTRNHTFQRTLWVDAICINQEDEQEKSLQIQMMAKIYSQADRVIVYLGEAADCSDQALELIRALAEDESIDIPISEEDEQSGMTDDSDKASEVTDDSDQLSEVMDSSYQTSEVTDDSDLGLRNTDIDTHGESNNPSISYSGKDFVLKLCKRPWFQRIWVLQEVGSARNILIMCGSTEINGFTFCYGISKLNLFSGDHSGLQSLIRPVIYLIRGAIFRSRYAFSSAEKLSLGELIDMYHNHKATLRHDKVYALLGMSSNGMNSALLLPNYMVPWKTLLQRLVRMILHEGISVETWDDREISVIKSRGYVLGHISTVYIDKNRDHRQYVGVTFNERPKSLQYKKHYGTQWSLQASAQSIRENDTICLLQWNSKPVIIRACQDHFTIIMSSVTPRRHVKSESEHAIPQKALHSANSYDFLHDFLLVWNWERIPVNLQHPRGYENSTEINDLLPDANNETMAVLLKERGEEIEMTDATLKAIILHYDKEVIKLLLDKRGMKMEVTNELLKAATQRSVLIPKSDEVMALLLDKQAANATITEEVVIAAVENRVEGSEILKVLLEKRGENIRITEGVMKALVIDDVGRRSGESNSVGFVRIGDLEKDKTMQLLEKRGEDMQVTEQIVRMIASGLRFGKEALMLLLSKQGAKMKVTEEMVRIVSEEYPEEIYLLEEMKSKVCI</sequence>
<name>A0A5M9JYY4_MONFR</name>
<dbReference type="AlphaFoldDB" id="A0A5M9JYY4"/>
<protein>
    <recommendedName>
        <fullName evidence="2">Heterokaryon incompatibility domain-containing protein</fullName>
    </recommendedName>
</protein>
<evidence type="ECO:0000313" key="3">
    <source>
        <dbReference type="EMBL" id="KAA8574764.1"/>
    </source>
</evidence>
<dbReference type="InterPro" id="IPR010730">
    <property type="entry name" value="HET"/>
</dbReference>
<dbReference type="Gene3D" id="1.20.5.340">
    <property type="match status" value="1"/>
</dbReference>
<accession>A0A5M9JYY4</accession>
<dbReference type="EMBL" id="VICG01000002">
    <property type="protein sequence ID" value="KAA8574764.1"/>
    <property type="molecule type" value="Genomic_DNA"/>
</dbReference>
<evidence type="ECO:0000259" key="2">
    <source>
        <dbReference type="Pfam" id="PF06985"/>
    </source>
</evidence>
<dbReference type="PANTHER" id="PTHR24148">
    <property type="entry name" value="ANKYRIN REPEAT DOMAIN-CONTAINING PROTEIN 39 HOMOLOG-RELATED"/>
    <property type="match status" value="1"/>
</dbReference>
<dbReference type="Pfam" id="PF06985">
    <property type="entry name" value="HET"/>
    <property type="match status" value="1"/>
</dbReference>
<feature type="region of interest" description="Disordered" evidence="1">
    <location>
        <begin position="165"/>
        <end position="228"/>
    </location>
</feature>
<dbReference type="Proteomes" id="UP000322873">
    <property type="component" value="Unassembled WGS sequence"/>
</dbReference>
<organism evidence="3 4">
    <name type="scientific">Monilinia fructicola</name>
    <name type="common">Brown rot fungus</name>
    <name type="synonym">Ciboria fructicola</name>
    <dbReference type="NCBI Taxonomy" id="38448"/>
    <lineage>
        <taxon>Eukaryota</taxon>
        <taxon>Fungi</taxon>
        <taxon>Dikarya</taxon>
        <taxon>Ascomycota</taxon>
        <taxon>Pezizomycotina</taxon>
        <taxon>Leotiomycetes</taxon>
        <taxon>Helotiales</taxon>
        <taxon>Sclerotiniaceae</taxon>
        <taxon>Monilinia</taxon>
    </lineage>
</organism>
<keyword evidence="4" id="KW-1185">Reference proteome</keyword>
<dbReference type="Pfam" id="PF23397">
    <property type="entry name" value="DUF7104"/>
    <property type="match status" value="4"/>
</dbReference>
<feature type="compositionally biased region" description="Acidic residues" evidence="1">
    <location>
        <begin position="165"/>
        <end position="174"/>
    </location>
</feature>
<reference evidence="3 4" key="1">
    <citation type="submission" date="2019-06" db="EMBL/GenBank/DDBJ databases">
        <title>Genome Sequence of the Brown Rot Fungal Pathogen Monilinia fructicola.</title>
        <authorList>
            <person name="De Miccolis Angelini R.M."/>
            <person name="Landi L."/>
            <person name="Abate D."/>
            <person name="Pollastro S."/>
            <person name="Romanazzi G."/>
            <person name="Faretra F."/>
        </authorList>
    </citation>
    <scope>NUCLEOTIDE SEQUENCE [LARGE SCALE GENOMIC DNA]</scope>
    <source>
        <strain evidence="3 4">Mfrc123</strain>
    </source>
</reference>
<evidence type="ECO:0000256" key="1">
    <source>
        <dbReference type="SAM" id="MobiDB-lite"/>
    </source>
</evidence>
<gene>
    <name evidence="3" type="ORF">EYC84_004013</name>
</gene>
<evidence type="ECO:0000313" key="4">
    <source>
        <dbReference type="Proteomes" id="UP000322873"/>
    </source>
</evidence>
<dbReference type="InterPro" id="IPR055530">
    <property type="entry name" value="DUF7104"/>
</dbReference>
<dbReference type="VEuPathDB" id="FungiDB:MFRU_049g00510"/>
<feature type="domain" description="Heterokaryon incompatibility" evidence="2">
    <location>
        <begin position="59"/>
        <end position="256"/>
    </location>
</feature>